<sequence length="164" mass="16767">MRSPEPAAAPSPAPEALPASGPNRHIPFLAHLGLVRERVGGGEAVFTLDLRPELLNNHGAGHGGVVMTLLDAAMANAALSRIDFAREVVTIDLHVAFMRPAAGRLRCVGRATGGGRSVCYCEAELSDAGGTVLAKAMGTFRYRAPAGPGAVDAAASPPPDGAPR</sequence>
<dbReference type="Gene3D" id="3.10.129.10">
    <property type="entry name" value="Hotdog Thioesterase"/>
    <property type="match status" value="1"/>
</dbReference>
<gene>
    <name evidence="5" type="ORF">ISF6_3067</name>
</gene>
<dbReference type="CDD" id="cd03443">
    <property type="entry name" value="PaaI_thioesterase"/>
    <property type="match status" value="1"/>
</dbReference>
<evidence type="ECO:0000313" key="6">
    <source>
        <dbReference type="Proteomes" id="UP000037660"/>
    </source>
</evidence>
<dbReference type="STRING" id="1547922.ISF6_3067"/>
<dbReference type="RefSeq" id="WP_054021164.1">
    <property type="nucleotide sequence ID" value="NZ_BBYR01000044.1"/>
</dbReference>
<dbReference type="InterPro" id="IPR006683">
    <property type="entry name" value="Thioestr_dom"/>
</dbReference>
<organism evidence="5 6">
    <name type="scientific">Piscinibacter sakaiensis</name>
    <name type="common">Ideonella sakaiensis</name>
    <dbReference type="NCBI Taxonomy" id="1547922"/>
    <lineage>
        <taxon>Bacteria</taxon>
        <taxon>Pseudomonadati</taxon>
        <taxon>Pseudomonadota</taxon>
        <taxon>Betaproteobacteria</taxon>
        <taxon>Burkholderiales</taxon>
        <taxon>Sphaerotilaceae</taxon>
        <taxon>Piscinibacter</taxon>
    </lineage>
</organism>
<dbReference type="InterPro" id="IPR029069">
    <property type="entry name" value="HotDog_dom_sf"/>
</dbReference>
<dbReference type="GO" id="GO:0047617">
    <property type="term" value="F:fatty acyl-CoA hydrolase activity"/>
    <property type="evidence" value="ECO:0007669"/>
    <property type="project" value="InterPro"/>
</dbReference>
<accession>A0A0K8P3K4</accession>
<dbReference type="NCBIfam" id="TIGR00369">
    <property type="entry name" value="unchar_dom_1"/>
    <property type="match status" value="1"/>
</dbReference>
<protein>
    <submittedName>
        <fullName evidence="5">Phenylacetic acid degradation protein paaI</fullName>
    </submittedName>
</protein>
<dbReference type="Pfam" id="PF03061">
    <property type="entry name" value="4HBT"/>
    <property type="match status" value="1"/>
</dbReference>
<dbReference type="PANTHER" id="PTHR21660">
    <property type="entry name" value="THIOESTERASE SUPERFAMILY MEMBER-RELATED"/>
    <property type="match status" value="1"/>
</dbReference>
<feature type="domain" description="Thioesterase" evidence="4">
    <location>
        <begin position="59"/>
        <end position="133"/>
    </location>
</feature>
<evidence type="ECO:0000256" key="1">
    <source>
        <dbReference type="ARBA" id="ARBA00008324"/>
    </source>
</evidence>
<comment type="caution">
    <text evidence="5">The sequence shown here is derived from an EMBL/GenBank/DDBJ whole genome shotgun (WGS) entry which is preliminary data.</text>
</comment>
<dbReference type="Proteomes" id="UP000037660">
    <property type="component" value="Unassembled WGS sequence"/>
</dbReference>
<dbReference type="SUPFAM" id="SSF54637">
    <property type="entry name" value="Thioesterase/thiol ester dehydrase-isomerase"/>
    <property type="match status" value="1"/>
</dbReference>
<dbReference type="InterPro" id="IPR003736">
    <property type="entry name" value="PAAI_dom"/>
</dbReference>
<comment type="similarity">
    <text evidence="1">Belongs to the thioesterase PaaI family.</text>
</comment>
<name>A0A0K8P3K4_PISS1</name>
<proteinExistence type="inferred from homology"/>
<evidence type="ECO:0000256" key="2">
    <source>
        <dbReference type="ARBA" id="ARBA00022801"/>
    </source>
</evidence>
<dbReference type="EMBL" id="BBYR01000044">
    <property type="protein sequence ID" value="GAP37212.1"/>
    <property type="molecule type" value="Genomic_DNA"/>
</dbReference>
<dbReference type="AlphaFoldDB" id="A0A0K8P3K4"/>
<evidence type="ECO:0000256" key="3">
    <source>
        <dbReference type="SAM" id="MobiDB-lite"/>
    </source>
</evidence>
<feature type="region of interest" description="Disordered" evidence="3">
    <location>
        <begin position="1"/>
        <end position="20"/>
    </location>
</feature>
<reference evidence="5 6" key="2">
    <citation type="journal article" date="2016" name="Science">
        <title>A bacterium that degrades and assimilates poly(ethylene terephthalate).</title>
        <authorList>
            <person name="Yoshida S."/>
            <person name="Hiraga K."/>
            <person name="Takehana T."/>
            <person name="Taniguchi I."/>
            <person name="Yamaji H."/>
            <person name="Maeda Y."/>
            <person name="Toyohara K."/>
            <person name="Miyamoto K."/>
            <person name="Kimura Y."/>
            <person name="Oda K."/>
        </authorList>
    </citation>
    <scope>NUCLEOTIDE SEQUENCE [LARGE SCALE GENOMIC DNA]</scope>
    <source>
        <strain evidence="6">NBRC 110686 / TISTR 2288 / 201-F6</strain>
    </source>
</reference>
<evidence type="ECO:0000259" key="4">
    <source>
        <dbReference type="Pfam" id="PF03061"/>
    </source>
</evidence>
<dbReference type="InterPro" id="IPR039298">
    <property type="entry name" value="ACOT13"/>
</dbReference>
<reference evidence="6" key="1">
    <citation type="submission" date="2015-07" db="EMBL/GenBank/DDBJ databases">
        <title>Discovery of a poly(ethylene terephthalate assimilation.</title>
        <authorList>
            <person name="Yoshida S."/>
            <person name="Hiraga K."/>
            <person name="Takehana T."/>
            <person name="Taniguchi I."/>
            <person name="Yamaji H."/>
            <person name="Maeda Y."/>
            <person name="Toyohara K."/>
            <person name="Miyamoto K."/>
            <person name="Kimura Y."/>
            <person name="Oda K."/>
        </authorList>
    </citation>
    <scope>NUCLEOTIDE SEQUENCE [LARGE SCALE GENOMIC DNA]</scope>
    <source>
        <strain evidence="6">NBRC 110686 / TISTR 2288 / 201-F6</strain>
    </source>
</reference>
<keyword evidence="2" id="KW-0378">Hydrolase</keyword>
<keyword evidence="6" id="KW-1185">Reference proteome</keyword>
<evidence type="ECO:0000313" key="5">
    <source>
        <dbReference type="EMBL" id="GAP37212.1"/>
    </source>
</evidence>
<dbReference type="PANTHER" id="PTHR21660:SF1">
    <property type="entry name" value="ACYL-COENZYME A THIOESTERASE 13"/>
    <property type="match status" value="1"/>
</dbReference>